<protein>
    <submittedName>
        <fullName evidence="1">Uncharacterized protein</fullName>
    </submittedName>
</protein>
<dbReference type="AlphaFoldDB" id="A0A382X8N7"/>
<feature type="non-terminal residue" evidence="1">
    <location>
        <position position="46"/>
    </location>
</feature>
<accession>A0A382X8N7</accession>
<name>A0A382X8N7_9ZZZZ</name>
<evidence type="ECO:0000313" key="1">
    <source>
        <dbReference type="EMBL" id="SVD67239.1"/>
    </source>
</evidence>
<dbReference type="EMBL" id="UINC01165699">
    <property type="protein sequence ID" value="SVD67239.1"/>
    <property type="molecule type" value="Genomic_DNA"/>
</dbReference>
<reference evidence="1" key="1">
    <citation type="submission" date="2018-05" db="EMBL/GenBank/DDBJ databases">
        <authorList>
            <person name="Lanie J.A."/>
            <person name="Ng W.-L."/>
            <person name="Kazmierczak K.M."/>
            <person name="Andrzejewski T.M."/>
            <person name="Davidsen T.M."/>
            <person name="Wayne K.J."/>
            <person name="Tettelin H."/>
            <person name="Glass J.I."/>
            <person name="Rusch D."/>
            <person name="Podicherti R."/>
            <person name="Tsui H.-C.T."/>
            <person name="Winkler M.E."/>
        </authorList>
    </citation>
    <scope>NUCLEOTIDE SEQUENCE</scope>
</reference>
<sequence>MQEKLPGLYRHQRAEVIAFSGEGTNPQPVVPTGLRFVAKYPQALAE</sequence>
<proteinExistence type="predicted"/>
<organism evidence="1">
    <name type="scientific">marine metagenome</name>
    <dbReference type="NCBI Taxonomy" id="408172"/>
    <lineage>
        <taxon>unclassified sequences</taxon>
        <taxon>metagenomes</taxon>
        <taxon>ecological metagenomes</taxon>
    </lineage>
</organism>
<gene>
    <name evidence="1" type="ORF">METZ01_LOCUS420093</name>
</gene>